<evidence type="ECO:0000256" key="1">
    <source>
        <dbReference type="SAM" id="SignalP"/>
    </source>
</evidence>
<organism evidence="3 4">
    <name type="scientific">Mesoterricola silvestris</name>
    <dbReference type="NCBI Taxonomy" id="2927979"/>
    <lineage>
        <taxon>Bacteria</taxon>
        <taxon>Pseudomonadati</taxon>
        <taxon>Acidobacteriota</taxon>
        <taxon>Holophagae</taxon>
        <taxon>Holophagales</taxon>
        <taxon>Holophagaceae</taxon>
        <taxon>Mesoterricola</taxon>
    </lineage>
</organism>
<dbReference type="Proteomes" id="UP001238179">
    <property type="component" value="Chromosome"/>
</dbReference>
<keyword evidence="4" id="KW-1185">Reference proteome</keyword>
<dbReference type="PROSITE" id="PS51724">
    <property type="entry name" value="SPOR"/>
    <property type="match status" value="1"/>
</dbReference>
<dbReference type="EMBL" id="AP027080">
    <property type="protein sequence ID" value="BDU74449.1"/>
    <property type="molecule type" value="Genomic_DNA"/>
</dbReference>
<reference evidence="4" key="1">
    <citation type="journal article" date="2023" name="Int. J. Syst. Evol. Microbiol.">
        <title>Mesoterricola silvestris gen. nov., sp. nov., Mesoterricola sediminis sp. nov., Geothrix oryzae sp. nov., Geothrix edaphica sp. nov., Geothrix rubra sp. nov., and Geothrix limicola sp. nov., six novel members of Acidobacteriota isolated from soils.</title>
        <authorList>
            <person name="Itoh H."/>
            <person name="Sugisawa Y."/>
            <person name="Mise K."/>
            <person name="Xu Z."/>
            <person name="Kuniyasu M."/>
            <person name="Ushijima N."/>
            <person name="Kawano K."/>
            <person name="Kobayashi E."/>
            <person name="Shiratori Y."/>
            <person name="Masuda Y."/>
            <person name="Senoo K."/>
        </authorList>
    </citation>
    <scope>NUCLEOTIDE SEQUENCE [LARGE SCALE GENOMIC DNA]</scope>
    <source>
        <strain evidence="4">W79</strain>
    </source>
</reference>
<gene>
    <name evidence="3" type="ORF">METEAL_36230</name>
</gene>
<feature type="chain" id="PRO_5041217209" description="SPOR domain-containing protein" evidence="1">
    <location>
        <begin position="21"/>
        <end position="246"/>
    </location>
</feature>
<dbReference type="GO" id="GO:0042834">
    <property type="term" value="F:peptidoglycan binding"/>
    <property type="evidence" value="ECO:0007669"/>
    <property type="project" value="InterPro"/>
</dbReference>
<dbReference type="KEGG" id="msil:METEAL_36230"/>
<dbReference type="AlphaFoldDB" id="A0AA48K9Y0"/>
<protein>
    <recommendedName>
        <fullName evidence="2">SPOR domain-containing protein</fullName>
    </recommendedName>
</protein>
<evidence type="ECO:0000313" key="3">
    <source>
        <dbReference type="EMBL" id="BDU74449.1"/>
    </source>
</evidence>
<accession>A0AA48K9Y0</accession>
<dbReference type="InterPro" id="IPR007730">
    <property type="entry name" value="SPOR-like_dom"/>
</dbReference>
<feature type="domain" description="SPOR" evidence="2">
    <location>
        <begin position="144"/>
        <end position="228"/>
    </location>
</feature>
<sequence length="246" mass="26244">MKRILLSLLPCLLAAQTVPAHIDAFQATARAVRRGGTVTLRWSATGVDQVRLDPLGLILPAKGEITHLVSGRTVYWLHVTNGAGGQSVPLVVDLVPEEPAPLPPVPSILSPLMPPERPRMAALPDVPAPAPGVALPPPDRAAHPQGARTVWIQFAATVSSRGASRLQRTLLRTAATESTLQVRHRRSGRPFQLVRSGPFPSVQAARQHLLGLSRAMKALGIRPMVILGPAQPLSPVPIYVADSHQP</sequence>
<feature type="signal peptide" evidence="1">
    <location>
        <begin position="1"/>
        <end position="20"/>
    </location>
</feature>
<proteinExistence type="predicted"/>
<keyword evidence="1" id="KW-0732">Signal</keyword>
<evidence type="ECO:0000259" key="2">
    <source>
        <dbReference type="PROSITE" id="PS51724"/>
    </source>
</evidence>
<name>A0AA48K9Y0_9BACT</name>
<dbReference type="RefSeq" id="WP_316413125.1">
    <property type="nucleotide sequence ID" value="NZ_AP027080.1"/>
</dbReference>
<evidence type="ECO:0000313" key="4">
    <source>
        <dbReference type="Proteomes" id="UP001238179"/>
    </source>
</evidence>